<organism evidence="1 2">
    <name type="scientific">Kaistella pullorum</name>
    <dbReference type="NCBI Taxonomy" id="2763074"/>
    <lineage>
        <taxon>Bacteria</taxon>
        <taxon>Pseudomonadati</taxon>
        <taxon>Bacteroidota</taxon>
        <taxon>Flavobacteriia</taxon>
        <taxon>Flavobacteriales</taxon>
        <taxon>Weeksellaceae</taxon>
        <taxon>Chryseobacterium group</taxon>
        <taxon>Kaistella</taxon>
    </lineage>
</organism>
<keyword evidence="2" id="KW-1185">Reference proteome</keyword>
<dbReference type="Proteomes" id="UP000626242">
    <property type="component" value="Unassembled WGS sequence"/>
</dbReference>
<reference evidence="1 2" key="1">
    <citation type="submission" date="2020-08" db="EMBL/GenBank/DDBJ databases">
        <title>A Genomic Blueprint of the Chicken Gut Microbiome.</title>
        <authorList>
            <person name="Gilroy R."/>
            <person name="Ravi A."/>
            <person name="Getino M."/>
            <person name="Pursley I."/>
            <person name="Horton D.L."/>
            <person name="Alikhan N.-F."/>
            <person name="Baker D."/>
            <person name="Gharbi K."/>
            <person name="Hall N."/>
            <person name="Watson M."/>
            <person name="Adriaenssens E.M."/>
            <person name="Foster-Nyarko E."/>
            <person name="Jarju S."/>
            <person name="Secka A."/>
            <person name="Antonio M."/>
            <person name="Oren A."/>
            <person name="Chaudhuri R."/>
            <person name="La Ragione R.M."/>
            <person name="Hildebrand F."/>
            <person name="Pallen M.J."/>
        </authorList>
    </citation>
    <scope>NUCLEOTIDE SEQUENCE [LARGE SCALE GENOMIC DNA]</scope>
    <source>
        <strain evidence="1 2">Sa1CVA4</strain>
    </source>
</reference>
<sequence>MFFIFGYNKKPVGRETRSIRKNGLSVNAVVTVYKTYIELFFIPLIPLGKRYSIYIPHTDEYYEQGFRSTIPEEYMEVCKDVGRLY</sequence>
<comment type="caution">
    <text evidence="1">The sequence shown here is derived from an EMBL/GenBank/DDBJ whole genome shotgun (WGS) entry which is preliminary data.</text>
</comment>
<gene>
    <name evidence="1" type="ORF">H9628_03995</name>
</gene>
<name>A0ABR8WKV6_9FLAO</name>
<dbReference type="EMBL" id="JACSPS010000001">
    <property type="protein sequence ID" value="MBD8017625.1"/>
    <property type="molecule type" value="Genomic_DNA"/>
</dbReference>
<accession>A0ABR8WKV6</accession>
<evidence type="ECO:0000313" key="1">
    <source>
        <dbReference type="EMBL" id="MBD8017625.1"/>
    </source>
</evidence>
<protein>
    <submittedName>
        <fullName evidence="1">Uncharacterized protein</fullName>
    </submittedName>
</protein>
<evidence type="ECO:0000313" key="2">
    <source>
        <dbReference type="Proteomes" id="UP000626242"/>
    </source>
</evidence>
<proteinExistence type="predicted"/>
<dbReference type="RefSeq" id="WP_251832825.1">
    <property type="nucleotide sequence ID" value="NZ_JACSPS010000001.1"/>
</dbReference>